<evidence type="ECO:0000256" key="13">
    <source>
        <dbReference type="ARBA" id="ARBA00023136"/>
    </source>
</evidence>
<feature type="binding site" evidence="16">
    <location>
        <position position="60"/>
    </location>
    <ligand>
        <name>Zn(2+)</name>
        <dbReference type="ChEBI" id="CHEBI:29105"/>
        <note>catalytic</note>
    </ligand>
</feature>
<reference evidence="19 20" key="2">
    <citation type="journal article" date="2010" name="Stand. Genomic Sci.">
        <title>Complete genome sequence of Desulfohalobium retbaense type strain (HR(100)).</title>
        <authorList>
            <person name="Spring S."/>
            <person name="Nolan M."/>
            <person name="Lapidus A."/>
            <person name="Glavina Del Rio T."/>
            <person name="Copeland A."/>
            <person name="Tice H."/>
            <person name="Cheng J.F."/>
            <person name="Lucas S."/>
            <person name="Land M."/>
            <person name="Chen F."/>
            <person name="Bruce D."/>
            <person name="Goodwin L."/>
            <person name="Pitluck S."/>
            <person name="Ivanova N."/>
            <person name="Mavromatis K."/>
            <person name="Mikhailova N."/>
            <person name="Pati A."/>
            <person name="Chen A."/>
            <person name="Palaniappan K."/>
            <person name="Hauser L."/>
            <person name="Chang Y.J."/>
            <person name="Jeffries C.D."/>
            <person name="Munk C."/>
            <person name="Kiss H."/>
            <person name="Chain P."/>
            <person name="Han C."/>
            <person name="Brettin T."/>
            <person name="Detter J.C."/>
            <person name="Schuler E."/>
            <person name="Goker M."/>
            <person name="Rohde M."/>
            <person name="Bristow J."/>
            <person name="Eisen J.A."/>
            <person name="Markowitz V."/>
            <person name="Hugenholtz P."/>
            <person name="Kyrpides N.C."/>
            <person name="Klenk H.P."/>
        </authorList>
    </citation>
    <scope>NUCLEOTIDE SEQUENCE [LARGE SCALE GENOMIC DNA]</scope>
    <source>
        <strain evidence="20">ATCC 49802 / DSM 20745 / S 6022</strain>
    </source>
</reference>
<evidence type="ECO:0000313" key="19">
    <source>
        <dbReference type="EMBL" id="ACZ39277.1"/>
    </source>
</evidence>
<feature type="transmembrane region" description="Helical" evidence="14">
    <location>
        <begin position="188"/>
        <end position="210"/>
    </location>
</feature>
<evidence type="ECO:0000256" key="14">
    <source>
        <dbReference type="PIRNR" id="PIRNR006404"/>
    </source>
</evidence>
<evidence type="ECO:0000256" key="1">
    <source>
        <dbReference type="ARBA" id="ARBA00004651"/>
    </source>
</evidence>
<dbReference type="Pfam" id="PF00571">
    <property type="entry name" value="CBS"/>
    <property type="match status" value="1"/>
</dbReference>
<feature type="binding site" evidence="16">
    <location>
        <position position="171"/>
    </location>
    <ligand>
        <name>Zn(2+)</name>
        <dbReference type="ChEBI" id="CHEBI:29105"/>
        <note>catalytic</note>
    </ligand>
</feature>
<dbReference type="eggNOG" id="COG0517">
    <property type="taxonomic scope" value="Bacteria"/>
</dbReference>
<evidence type="ECO:0000256" key="16">
    <source>
        <dbReference type="PIRSR" id="PIRSR006404-2"/>
    </source>
</evidence>
<dbReference type="GO" id="GO:0046872">
    <property type="term" value="F:metal ion binding"/>
    <property type="evidence" value="ECO:0007669"/>
    <property type="project" value="UniProtKB-UniRule"/>
</dbReference>
<comment type="similarity">
    <text evidence="2 14">Belongs to the peptidase M50B family.</text>
</comment>
<dbReference type="GO" id="GO:0006508">
    <property type="term" value="P:proteolysis"/>
    <property type="evidence" value="ECO:0007669"/>
    <property type="project" value="UniProtKB-KW"/>
</dbReference>
<keyword evidence="6 14" id="KW-0479">Metal-binding</keyword>
<dbReference type="Proteomes" id="UP000002027">
    <property type="component" value="Chromosome 1"/>
</dbReference>
<dbReference type="eggNOG" id="COG1994">
    <property type="taxonomic scope" value="Bacteria"/>
</dbReference>
<feature type="transmembrane region" description="Helical" evidence="14">
    <location>
        <begin position="216"/>
        <end position="235"/>
    </location>
</feature>
<comment type="cofactor">
    <cofactor evidence="14 16">
        <name>Zn(2+)</name>
        <dbReference type="ChEBI" id="CHEBI:29105"/>
    </cofactor>
    <text evidence="14 16">Binds 1 zinc ion per subunit.</text>
</comment>
<keyword evidence="4 14" id="KW-0645">Protease</keyword>
<keyword evidence="9 14" id="KW-0862">Zinc</keyword>
<dbReference type="GO" id="GO:0005886">
    <property type="term" value="C:plasma membrane"/>
    <property type="evidence" value="ECO:0007669"/>
    <property type="project" value="UniProtKB-SubCell"/>
</dbReference>
<feature type="transmembrane region" description="Helical" evidence="14">
    <location>
        <begin position="102"/>
        <end position="128"/>
    </location>
</feature>
<dbReference type="HOGENOM" id="CLU_037123_1_1_0"/>
<name>D1C4W0_SPHTD</name>
<evidence type="ECO:0000313" key="20">
    <source>
        <dbReference type="Proteomes" id="UP000002027"/>
    </source>
</evidence>
<evidence type="ECO:0000256" key="12">
    <source>
        <dbReference type="ARBA" id="ARBA00023122"/>
    </source>
</evidence>
<dbReference type="PIRSF" id="PIRSF006404">
    <property type="entry name" value="UCP006404_Pept_M50_CBS"/>
    <property type="match status" value="1"/>
</dbReference>
<evidence type="ECO:0000256" key="15">
    <source>
        <dbReference type="PIRSR" id="PIRSR006404-1"/>
    </source>
</evidence>
<gene>
    <name evidence="19" type="ordered locus">Sthe_1844</name>
</gene>
<dbReference type="SUPFAM" id="SSF54631">
    <property type="entry name" value="CBS-domain pair"/>
    <property type="match status" value="1"/>
</dbReference>
<dbReference type="AlphaFoldDB" id="D1C4W0"/>
<dbReference type="PANTHER" id="PTHR39188:SF3">
    <property type="entry name" value="STAGE IV SPORULATION PROTEIN FB"/>
    <property type="match status" value="1"/>
</dbReference>
<evidence type="ECO:0000259" key="18">
    <source>
        <dbReference type="PROSITE" id="PS51371"/>
    </source>
</evidence>
<feature type="domain" description="CBS" evidence="18">
    <location>
        <begin position="306"/>
        <end position="361"/>
    </location>
</feature>
<keyword evidence="7" id="KW-0677">Repeat</keyword>
<keyword evidence="10 14" id="KW-1133">Transmembrane helix</keyword>
<sequence>MGRGLRIATIRGIEIKLHPSFLLALLWVTYYWGIAPDNGLLGVLFGVFILTAIFVCVVGHELAHSFVALRYGLTVHDITLLPIGGVARIEQVPMTPRREATVALAGPILNLIVAAVLLPVVLAVALASGVRDAYGFLLMIQGIDGASFVIHLWIANLMLAAFNLLPAFPMDGGRIFRALLTGVSNRVLATRVAVFLGQFLALALIAAGFYTRDVALPLVSIFIMLAAFVESRMIYVEAALRSLPVGQFAVWDSGGVSPDSPLSHAVLGGPRDLAVTEGGVVVGMLWRDEVLARLHQGNSLRVADVMDRDVTAMDVDSSVYDVHRRMLATGRTAIPIVEGGLYRGIFTSDRLVHVHRYLQERFGTRDRYRGLIEALGLMGR</sequence>
<comment type="subcellular location">
    <subcellularLocation>
        <location evidence="1 14">Cell membrane</location>
        <topology evidence="1 14">Multi-pass membrane protein</topology>
    </subcellularLocation>
</comment>
<keyword evidence="11 14" id="KW-0482">Metalloprotease</keyword>
<proteinExistence type="inferred from homology"/>
<feature type="active site" evidence="15">
    <location>
        <position position="61"/>
    </location>
</feature>
<dbReference type="STRING" id="479434.Sthe_1844"/>
<evidence type="ECO:0000256" key="4">
    <source>
        <dbReference type="ARBA" id="ARBA00022670"/>
    </source>
</evidence>
<evidence type="ECO:0000256" key="9">
    <source>
        <dbReference type="ARBA" id="ARBA00022833"/>
    </source>
</evidence>
<dbReference type="RefSeq" id="WP_012872323.1">
    <property type="nucleotide sequence ID" value="NC_013523.1"/>
</dbReference>
<dbReference type="CDD" id="cd06164">
    <property type="entry name" value="S2P-M50_SpoIVFB_CBS"/>
    <property type="match status" value="1"/>
</dbReference>
<evidence type="ECO:0000256" key="11">
    <source>
        <dbReference type="ARBA" id="ARBA00023049"/>
    </source>
</evidence>
<keyword evidence="5 14" id="KW-0812">Transmembrane</keyword>
<dbReference type="Gene3D" id="3.10.580.10">
    <property type="entry name" value="CBS-domain"/>
    <property type="match status" value="1"/>
</dbReference>
<feature type="transmembrane region" description="Helical" evidence="14">
    <location>
        <begin position="148"/>
        <end position="168"/>
    </location>
</feature>
<evidence type="ECO:0000256" key="7">
    <source>
        <dbReference type="ARBA" id="ARBA00022737"/>
    </source>
</evidence>
<dbReference type="InterPro" id="IPR000644">
    <property type="entry name" value="CBS_dom"/>
</dbReference>
<keyword evidence="3 14" id="KW-1003">Cell membrane</keyword>
<evidence type="ECO:0000256" key="2">
    <source>
        <dbReference type="ARBA" id="ARBA00007931"/>
    </source>
</evidence>
<organism evidence="19 20">
    <name type="scientific">Sphaerobacter thermophilus (strain ATCC 49802 / DSM 20745 / KCCM 41009 / NCIMB 13125 / S 6022)</name>
    <dbReference type="NCBI Taxonomy" id="479434"/>
    <lineage>
        <taxon>Bacteria</taxon>
        <taxon>Pseudomonadati</taxon>
        <taxon>Thermomicrobiota</taxon>
        <taxon>Thermomicrobia</taxon>
        <taxon>Sphaerobacterales</taxon>
        <taxon>Sphaerobacterineae</taxon>
        <taxon>Sphaerobacteraceae</taxon>
        <taxon>Sphaerobacter</taxon>
    </lineage>
</organism>
<dbReference type="PROSITE" id="PS51371">
    <property type="entry name" value="CBS"/>
    <property type="match status" value="1"/>
</dbReference>
<evidence type="ECO:0000256" key="3">
    <source>
        <dbReference type="ARBA" id="ARBA00022475"/>
    </source>
</evidence>
<evidence type="ECO:0000256" key="17">
    <source>
        <dbReference type="PROSITE-ProRule" id="PRU00703"/>
    </source>
</evidence>
<dbReference type="GO" id="GO:0008237">
    <property type="term" value="F:metallopeptidase activity"/>
    <property type="evidence" value="ECO:0007669"/>
    <property type="project" value="UniProtKB-UniRule"/>
</dbReference>
<dbReference type="Pfam" id="PF02163">
    <property type="entry name" value="Peptidase_M50"/>
    <property type="match status" value="1"/>
</dbReference>
<accession>D1C4W0</accession>
<keyword evidence="13 14" id="KW-0472">Membrane</keyword>
<dbReference type="InterPro" id="IPR008915">
    <property type="entry name" value="Peptidase_M50"/>
</dbReference>
<feature type="binding site" evidence="16">
    <location>
        <position position="64"/>
    </location>
    <ligand>
        <name>Zn(2+)</name>
        <dbReference type="ChEBI" id="CHEBI:29105"/>
        <note>catalytic</note>
    </ligand>
</feature>
<keyword evidence="12 17" id="KW-0129">CBS domain</keyword>
<dbReference type="EMBL" id="CP001823">
    <property type="protein sequence ID" value="ACZ39277.1"/>
    <property type="molecule type" value="Genomic_DNA"/>
</dbReference>
<keyword evidence="8 14" id="KW-0378">Hydrolase</keyword>
<feature type="transmembrane region" description="Helical" evidence="14">
    <location>
        <begin position="39"/>
        <end position="60"/>
    </location>
</feature>
<evidence type="ECO:0000256" key="5">
    <source>
        <dbReference type="ARBA" id="ARBA00022692"/>
    </source>
</evidence>
<evidence type="ECO:0000256" key="8">
    <source>
        <dbReference type="ARBA" id="ARBA00022801"/>
    </source>
</evidence>
<dbReference type="InterPro" id="IPR016483">
    <property type="entry name" value="UCP006404_Pept_M50_CBS"/>
</dbReference>
<dbReference type="KEGG" id="sti:Sthe_1844"/>
<dbReference type="PANTHER" id="PTHR39188">
    <property type="entry name" value="MEMBRANE-ASSOCIATED ZINC METALLOPROTEASE M50B"/>
    <property type="match status" value="1"/>
</dbReference>
<evidence type="ECO:0000256" key="10">
    <source>
        <dbReference type="ARBA" id="ARBA00022989"/>
    </source>
</evidence>
<keyword evidence="20" id="KW-1185">Reference proteome</keyword>
<dbReference type="InParanoid" id="D1C4W0"/>
<reference evidence="20" key="1">
    <citation type="submission" date="2009-11" db="EMBL/GenBank/DDBJ databases">
        <title>The complete chromosome 1 of Sphaerobacter thermophilus DSM 20745.</title>
        <authorList>
            <person name="Lucas S."/>
            <person name="Copeland A."/>
            <person name="Lapidus A."/>
            <person name="Glavina del Rio T."/>
            <person name="Dalin E."/>
            <person name="Tice H."/>
            <person name="Bruce D."/>
            <person name="Goodwin L."/>
            <person name="Pitluck S."/>
            <person name="Kyrpides N."/>
            <person name="Mavromatis K."/>
            <person name="Ivanova N."/>
            <person name="Mikhailova N."/>
            <person name="LaButti K.M."/>
            <person name="Clum A."/>
            <person name="Sun H.I."/>
            <person name="Brettin T."/>
            <person name="Detter J.C."/>
            <person name="Han C."/>
            <person name="Larimer F."/>
            <person name="Land M."/>
            <person name="Hauser L."/>
            <person name="Markowitz V."/>
            <person name="Cheng J.F."/>
            <person name="Hugenholtz P."/>
            <person name="Woyke T."/>
            <person name="Wu D."/>
            <person name="Steenblock K."/>
            <person name="Schneider S."/>
            <person name="Pukall R."/>
            <person name="Goeker M."/>
            <person name="Klenk H.P."/>
            <person name="Eisen J.A."/>
        </authorList>
    </citation>
    <scope>NUCLEOTIDE SEQUENCE [LARGE SCALE GENOMIC DNA]</scope>
    <source>
        <strain evidence="20">ATCC 49802 / DSM 20745 / S 6022</strain>
    </source>
</reference>
<evidence type="ECO:0000256" key="6">
    <source>
        <dbReference type="ARBA" id="ARBA00022723"/>
    </source>
</evidence>
<feature type="transmembrane region" description="Helical" evidence="14">
    <location>
        <begin position="12"/>
        <end position="33"/>
    </location>
</feature>
<protein>
    <recommendedName>
        <fullName evidence="14">Zinc metalloprotease</fullName>
    </recommendedName>
</protein>
<dbReference type="InterPro" id="IPR046342">
    <property type="entry name" value="CBS_dom_sf"/>
</dbReference>